<evidence type="ECO:0000256" key="2">
    <source>
        <dbReference type="ARBA" id="ARBA00022475"/>
    </source>
</evidence>
<keyword evidence="9" id="KW-1185">Reference proteome</keyword>
<evidence type="ECO:0000313" key="9">
    <source>
        <dbReference type="Proteomes" id="UP001222770"/>
    </source>
</evidence>
<comment type="subcellular location">
    <subcellularLocation>
        <location evidence="1">Cell membrane</location>
        <topology evidence="1">Multi-pass membrane protein</topology>
    </subcellularLocation>
</comment>
<proteinExistence type="predicted"/>
<dbReference type="EMBL" id="JAROCY010000024">
    <property type="protein sequence ID" value="MDF8335301.1"/>
    <property type="molecule type" value="Genomic_DNA"/>
</dbReference>
<evidence type="ECO:0000256" key="3">
    <source>
        <dbReference type="ARBA" id="ARBA00022692"/>
    </source>
</evidence>
<organism evidence="8 9">
    <name type="scientific">Novosphingobium cyanobacteriorum</name>
    <dbReference type="NCBI Taxonomy" id="3024215"/>
    <lineage>
        <taxon>Bacteria</taxon>
        <taxon>Pseudomonadati</taxon>
        <taxon>Pseudomonadota</taxon>
        <taxon>Alphaproteobacteria</taxon>
        <taxon>Sphingomonadales</taxon>
        <taxon>Sphingomonadaceae</taxon>
        <taxon>Novosphingobium</taxon>
    </lineage>
</organism>
<gene>
    <name evidence="8" type="ORF">POM99_19015</name>
</gene>
<dbReference type="InterPro" id="IPR036259">
    <property type="entry name" value="MFS_trans_sf"/>
</dbReference>
<feature type="transmembrane region" description="Helical" evidence="6">
    <location>
        <begin position="170"/>
        <end position="188"/>
    </location>
</feature>
<dbReference type="PANTHER" id="PTHR43124">
    <property type="entry name" value="PURINE EFFLUX PUMP PBUE"/>
    <property type="match status" value="1"/>
</dbReference>
<feature type="transmembrane region" description="Helical" evidence="6">
    <location>
        <begin position="107"/>
        <end position="130"/>
    </location>
</feature>
<keyword evidence="3 6" id="KW-0812">Transmembrane</keyword>
<dbReference type="InterPro" id="IPR050189">
    <property type="entry name" value="MFS_Efflux_Transporters"/>
</dbReference>
<feature type="transmembrane region" description="Helical" evidence="6">
    <location>
        <begin position="52"/>
        <end position="72"/>
    </location>
</feature>
<dbReference type="PANTHER" id="PTHR43124:SF3">
    <property type="entry name" value="CHLORAMPHENICOL EFFLUX PUMP RV0191"/>
    <property type="match status" value="1"/>
</dbReference>
<name>A0ABT6CN06_9SPHN</name>
<dbReference type="Proteomes" id="UP001222770">
    <property type="component" value="Unassembled WGS sequence"/>
</dbReference>
<accession>A0ABT6CN06</accession>
<dbReference type="RefSeq" id="WP_277280266.1">
    <property type="nucleotide sequence ID" value="NZ_JAROCY010000024.1"/>
</dbReference>
<protein>
    <submittedName>
        <fullName evidence="8">MFS transporter</fullName>
    </submittedName>
</protein>
<feature type="transmembrane region" description="Helical" evidence="6">
    <location>
        <begin position="142"/>
        <end position="164"/>
    </location>
</feature>
<dbReference type="SUPFAM" id="SSF103473">
    <property type="entry name" value="MFS general substrate transporter"/>
    <property type="match status" value="1"/>
</dbReference>
<feature type="transmembrane region" description="Helical" evidence="6">
    <location>
        <begin position="309"/>
        <end position="327"/>
    </location>
</feature>
<dbReference type="InterPro" id="IPR020846">
    <property type="entry name" value="MFS_dom"/>
</dbReference>
<evidence type="ECO:0000256" key="5">
    <source>
        <dbReference type="ARBA" id="ARBA00023136"/>
    </source>
</evidence>
<feature type="transmembrane region" description="Helical" evidence="6">
    <location>
        <begin position="209"/>
        <end position="231"/>
    </location>
</feature>
<comment type="caution">
    <text evidence="8">The sequence shown here is derived from an EMBL/GenBank/DDBJ whole genome shotgun (WGS) entry which is preliminary data.</text>
</comment>
<dbReference type="Pfam" id="PF07690">
    <property type="entry name" value="MFS_1"/>
    <property type="match status" value="1"/>
</dbReference>
<feature type="transmembrane region" description="Helical" evidence="6">
    <location>
        <begin position="251"/>
        <end position="272"/>
    </location>
</feature>
<keyword evidence="2" id="KW-1003">Cell membrane</keyword>
<reference evidence="8 9" key="1">
    <citation type="submission" date="2023-03" db="EMBL/GenBank/DDBJ databases">
        <title>Novosphingobium cyanobacteriorum sp. nov., isolated from a eutrophic reservoir during the Microcystis bloom period.</title>
        <authorList>
            <person name="Kang M."/>
            <person name="Le V."/>
            <person name="Ko S.-R."/>
            <person name="Lee S.-A."/>
            <person name="Ahn C.-Y."/>
        </authorList>
    </citation>
    <scope>NUCLEOTIDE SEQUENCE [LARGE SCALE GENOMIC DNA]</scope>
    <source>
        <strain evidence="8 9">HBC54</strain>
    </source>
</reference>
<evidence type="ECO:0000259" key="7">
    <source>
        <dbReference type="PROSITE" id="PS50850"/>
    </source>
</evidence>
<feature type="transmembrane region" description="Helical" evidence="6">
    <location>
        <begin position="84"/>
        <end position="101"/>
    </location>
</feature>
<feature type="transmembrane region" description="Helical" evidence="6">
    <location>
        <begin position="12"/>
        <end position="32"/>
    </location>
</feature>
<evidence type="ECO:0000256" key="6">
    <source>
        <dbReference type="SAM" id="Phobius"/>
    </source>
</evidence>
<dbReference type="Gene3D" id="1.20.1250.20">
    <property type="entry name" value="MFS general substrate transporter like domains"/>
    <property type="match status" value="1"/>
</dbReference>
<dbReference type="InterPro" id="IPR011701">
    <property type="entry name" value="MFS"/>
</dbReference>
<keyword evidence="5 6" id="KW-0472">Membrane</keyword>
<keyword evidence="4 6" id="KW-1133">Transmembrane helix</keyword>
<feature type="domain" description="Major facilitator superfamily (MFS) profile" evidence="7">
    <location>
        <begin position="13"/>
        <end position="394"/>
    </location>
</feature>
<feature type="transmembrane region" description="Helical" evidence="6">
    <location>
        <begin position="339"/>
        <end position="358"/>
    </location>
</feature>
<sequence>MDQAADPWSRVGVVGKAALIAIGPFVAIGLFSMGSVLPRLGQEFASVPNAALLVQLIGSIVAPVFALASPLAGRLINRFGLRTVYMASVVLMAIGGAGPALCDDLTAILALRVVLAIGVAGGLTAGMSGIARLPESQRATVLGLNSFFGGAICLPLFPLVGMLAEDSWRLAFLTHLILLVAIPLALALPGHSAPKVDTPHAGAAPAKAGILAGLPVILAIVTALSGLAMVASSMYTPFLLASIGVTEPAKIGQLLAIMSLFSLAGSGSYGFMHKRIGTQALLKLGLVSMVLGCLVIALAPNVVMATAGMSLLAIGVAVYVSSAYAAAIESAGSESAAPAAMGVLTFCLYGSQMAFPFISGQVGESAGPAAVFMLLAGLMVLGLVMIFALHRRQPAPAPA</sequence>
<evidence type="ECO:0000256" key="4">
    <source>
        <dbReference type="ARBA" id="ARBA00022989"/>
    </source>
</evidence>
<evidence type="ECO:0000256" key="1">
    <source>
        <dbReference type="ARBA" id="ARBA00004651"/>
    </source>
</evidence>
<feature type="transmembrane region" description="Helical" evidence="6">
    <location>
        <begin position="370"/>
        <end position="389"/>
    </location>
</feature>
<evidence type="ECO:0000313" key="8">
    <source>
        <dbReference type="EMBL" id="MDF8335301.1"/>
    </source>
</evidence>
<feature type="transmembrane region" description="Helical" evidence="6">
    <location>
        <begin position="284"/>
        <end position="303"/>
    </location>
</feature>
<dbReference type="PROSITE" id="PS50850">
    <property type="entry name" value="MFS"/>
    <property type="match status" value="1"/>
</dbReference>